<dbReference type="Proteomes" id="UP000515125">
    <property type="component" value="Unplaced"/>
</dbReference>
<evidence type="ECO:0000256" key="1">
    <source>
        <dbReference type="SAM" id="MobiDB-lite"/>
    </source>
</evidence>
<gene>
    <name evidence="3" type="primary">LOC34622802</name>
</gene>
<feature type="region of interest" description="Disordered" evidence="1">
    <location>
        <begin position="1"/>
        <end position="36"/>
    </location>
</feature>
<proteinExistence type="predicted"/>
<dbReference type="OrthoDB" id="65154at2759"/>
<reference evidence="3" key="1">
    <citation type="submission" date="2025-08" db="UniProtKB">
        <authorList>
            <consortium name="RefSeq"/>
        </authorList>
    </citation>
    <scope>IDENTIFICATION</scope>
</reference>
<dbReference type="GeneID" id="34622802"/>
<organism evidence="2 3">
    <name type="scientific">Cyclospora cayetanensis</name>
    <dbReference type="NCBI Taxonomy" id="88456"/>
    <lineage>
        <taxon>Eukaryota</taxon>
        <taxon>Sar</taxon>
        <taxon>Alveolata</taxon>
        <taxon>Apicomplexa</taxon>
        <taxon>Conoidasida</taxon>
        <taxon>Coccidia</taxon>
        <taxon>Eucoccidiorida</taxon>
        <taxon>Eimeriorina</taxon>
        <taxon>Eimeriidae</taxon>
        <taxon>Cyclospora</taxon>
    </lineage>
</organism>
<sequence length="883" mass="98141">MQLGVSYSQGGRSDQKLEKLLPLLDNEPRKRRPQTSTCRSYMSKDRLHCSTSQKAQAASSYFRTVDAQERKTALTGARKSRIDKFQSRFTFSHADPKYYAHLAAQPANGWWKALLTYRRQSPALVERLCKRLDVLLPDTLYATSSECYYITNNSVALSPSIKCTEKLGFPETASAGWLIKEDFSASKLFERNASLYLAALGFPGGLFKQHTRLGLRRNDLERRSRDAAMVAPAAVVKQAHYAAASKNISKALDFPSMSALLADSNSERLIQLTRVAWRAGNTPIGFTLVNKLTPEEACEANLDITGQFCVSCDNAFPIRRSQDREYGPQEEVSPAEATKRKVLEFSATFDVFKLSGASLTEASRIARKLMLVTQTLFKVWLESLVVDLVKGWNGEWYFLQVKAFTLRQSGPRVDAGLEVADTRHAIEDEILDESVKIKGAHLRKQQMPLVQPSVCAMCGLNRSKKALIRMLNHRMMLEAQHHMRKRGVDILFFHQAKRQQLSAESLVCGTCYSLYLAEKELIQLEAELAKETGQLISPDAGKLCFVTGILEAFQGNFPMKDPDLFELLQAFDNSCQSADSAKSVAKLHEGLSDEPSALASDTEILVALKRHENDTGKGSHAEGGESDLSPANGAQGPLIAFRGGEAIQSFHPEGQPHDIVLPAALHQWRIMLFLDSLHDSLAPSTSDRRQKPYVLQLDLFGHTSAVVLPIPDERGIVYIRRMLIFYLFSKNPITAEIFKEEVQLSLHQGDSNRISGGFSSHVSTVRAQSAGTQSSRLCNNAPALQFPSKRQGTGQPVAVGSCFLGRLAGKRSIKYQTNALLFEGNCGRYRLRITLGLHRDMQVPSQYISVVPFRDAFISTTPYCCSCPLPPEWLDCFLTAPNS</sequence>
<dbReference type="AlphaFoldDB" id="A0A6P6S2Q4"/>
<evidence type="ECO:0000313" key="2">
    <source>
        <dbReference type="Proteomes" id="UP000515125"/>
    </source>
</evidence>
<feature type="compositionally biased region" description="Polar residues" evidence="1">
    <location>
        <begin position="1"/>
        <end position="12"/>
    </location>
</feature>
<evidence type="ECO:0000313" key="3">
    <source>
        <dbReference type="RefSeq" id="XP_026194079.1"/>
    </source>
</evidence>
<accession>A0A6P6S2Q4</accession>
<dbReference type="RefSeq" id="XP_026194079.1">
    <property type="nucleotide sequence ID" value="XM_026338294.1"/>
</dbReference>
<keyword evidence="2" id="KW-1185">Reference proteome</keyword>
<protein>
    <submittedName>
        <fullName evidence="3">Uncharacterized protein LOC34622802</fullName>
    </submittedName>
</protein>
<name>A0A6P6S2Q4_9EIME</name>